<keyword evidence="2" id="KW-1185">Reference proteome</keyword>
<evidence type="ECO:0000313" key="1">
    <source>
        <dbReference type="EMBL" id="MCG5072277.1"/>
    </source>
</evidence>
<dbReference type="RefSeq" id="WP_238462028.1">
    <property type="nucleotide sequence ID" value="NZ_JAKLJA010000001.1"/>
</dbReference>
<reference evidence="1" key="1">
    <citation type="submission" date="2022-01" db="EMBL/GenBank/DDBJ databases">
        <title>Genome sequence and assembly of Parabukholderia sp. RG36.</title>
        <authorList>
            <person name="Chhetri G."/>
        </authorList>
    </citation>
    <scope>NUCLEOTIDE SEQUENCE</scope>
    <source>
        <strain evidence="1">RG36</strain>
    </source>
</reference>
<evidence type="ECO:0000313" key="2">
    <source>
        <dbReference type="Proteomes" id="UP001139308"/>
    </source>
</evidence>
<sequence>MSFVYPRTVAVTRPASDVAVGYQPNYSGLNPAAETAVASGLPASIQLKKERGKPDPGLPSDAAAKSFWTVFIPRGSAALGLIQANDVVTDDLGVRYQVTAPYCNSLGHALLVERLEP</sequence>
<accession>A0A9X1UG97</accession>
<organism evidence="1 2">
    <name type="scientific">Paraburkholderia tagetis</name>
    <dbReference type="NCBI Taxonomy" id="2913261"/>
    <lineage>
        <taxon>Bacteria</taxon>
        <taxon>Pseudomonadati</taxon>
        <taxon>Pseudomonadota</taxon>
        <taxon>Betaproteobacteria</taxon>
        <taxon>Burkholderiales</taxon>
        <taxon>Burkholderiaceae</taxon>
        <taxon>Paraburkholderia</taxon>
    </lineage>
</organism>
<dbReference type="EMBL" id="JAKLJA010000001">
    <property type="protein sequence ID" value="MCG5072277.1"/>
    <property type="molecule type" value="Genomic_DNA"/>
</dbReference>
<protein>
    <submittedName>
        <fullName evidence="1">Uncharacterized protein</fullName>
    </submittedName>
</protein>
<gene>
    <name evidence="1" type="ORF">L5014_02680</name>
</gene>
<comment type="caution">
    <text evidence="1">The sequence shown here is derived from an EMBL/GenBank/DDBJ whole genome shotgun (WGS) entry which is preliminary data.</text>
</comment>
<dbReference type="Proteomes" id="UP001139308">
    <property type="component" value="Unassembled WGS sequence"/>
</dbReference>
<name>A0A9X1UG97_9BURK</name>
<dbReference type="AlphaFoldDB" id="A0A9X1UG97"/>
<proteinExistence type="predicted"/>